<accession>A0A0C3S4T3</accession>
<sequence length="103" mass="11839">MSPSPPHSLCNYPGSRAQWRTRGVTRRLESRWPTGCNVSRSCVVMLMSGCSQLLRLSGDSSGIDPWSVPWALLGSRRSLCRIWLREVRFRSIPGWDLDHRQQR</sequence>
<proteinExistence type="predicted"/>
<name>A0A0C3S4T3_PHLG1</name>
<dbReference type="EMBL" id="KN840451">
    <property type="protein sequence ID" value="KIP10836.1"/>
    <property type="molecule type" value="Genomic_DNA"/>
</dbReference>
<evidence type="ECO:0000313" key="2">
    <source>
        <dbReference type="Proteomes" id="UP000053257"/>
    </source>
</evidence>
<dbReference type="HOGENOM" id="CLU_2264698_0_0_1"/>
<protein>
    <submittedName>
        <fullName evidence="1">Uncharacterized protein</fullName>
    </submittedName>
</protein>
<reference evidence="1 2" key="1">
    <citation type="journal article" date="2014" name="PLoS Genet.">
        <title>Analysis of the Phlebiopsis gigantea genome, transcriptome and secretome provides insight into its pioneer colonization strategies of wood.</title>
        <authorList>
            <person name="Hori C."/>
            <person name="Ishida T."/>
            <person name="Igarashi K."/>
            <person name="Samejima M."/>
            <person name="Suzuki H."/>
            <person name="Master E."/>
            <person name="Ferreira P."/>
            <person name="Ruiz-Duenas F.J."/>
            <person name="Held B."/>
            <person name="Canessa P."/>
            <person name="Larrondo L.F."/>
            <person name="Schmoll M."/>
            <person name="Druzhinina I.S."/>
            <person name="Kubicek C.P."/>
            <person name="Gaskell J.A."/>
            <person name="Kersten P."/>
            <person name="St John F."/>
            <person name="Glasner J."/>
            <person name="Sabat G."/>
            <person name="Splinter BonDurant S."/>
            <person name="Syed K."/>
            <person name="Yadav J."/>
            <person name="Mgbeahuruike A.C."/>
            <person name="Kovalchuk A."/>
            <person name="Asiegbu F.O."/>
            <person name="Lackner G."/>
            <person name="Hoffmeister D."/>
            <person name="Rencoret J."/>
            <person name="Gutierrez A."/>
            <person name="Sun H."/>
            <person name="Lindquist E."/>
            <person name="Barry K."/>
            <person name="Riley R."/>
            <person name="Grigoriev I.V."/>
            <person name="Henrissat B."/>
            <person name="Kues U."/>
            <person name="Berka R.M."/>
            <person name="Martinez A.T."/>
            <person name="Covert S.F."/>
            <person name="Blanchette R.A."/>
            <person name="Cullen D."/>
        </authorList>
    </citation>
    <scope>NUCLEOTIDE SEQUENCE [LARGE SCALE GENOMIC DNA]</scope>
    <source>
        <strain evidence="1 2">11061_1 CR5-6</strain>
    </source>
</reference>
<gene>
    <name evidence="1" type="ORF">PHLGIDRAFT_198926</name>
</gene>
<dbReference type="AlphaFoldDB" id="A0A0C3S4T3"/>
<keyword evidence="2" id="KW-1185">Reference proteome</keyword>
<organism evidence="1 2">
    <name type="scientific">Phlebiopsis gigantea (strain 11061_1 CR5-6)</name>
    <name type="common">White-rot fungus</name>
    <name type="synonym">Peniophora gigantea</name>
    <dbReference type="NCBI Taxonomy" id="745531"/>
    <lineage>
        <taxon>Eukaryota</taxon>
        <taxon>Fungi</taxon>
        <taxon>Dikarya</taxon>
        <taxon>Basidiomycota</taxon>
        <taxon>Agaricomycotina</taxon>
        <taxon>Agaricomycetes</taxon>
        <taxon>Polyporales</taxon>
        <taxon>Phanerochaetaceae</taxon>
        <taxon>Phlebiopsis</taxon>
    </lineage>
</organism>
<evidence type="ECO:0000313" key="1">
    <source>
        <dbReference type="EMBL" id="KIP10836.1"/>
    </source>
</evidence>
<dbReference type="Proteomes" id="UP000053257">
    <property type="component" value="Unassembled WGS sequence"/>
</dbReference>